<sequence>MPEFTPIRVRGKRNGIAAEKWNYGKKRKVHRIQSTLPLQQGASSQAYASASEPSSRRKRRSPSPQLSRLEELPTEVIQHIFDLSANVELPSSSPRLAVQLNSTHLYHRLTARLLEPTFGDEDPGAVPLTAATRLMNSKFFGYTFFRDWLLQEYERLNLSTLDREQQSNQNGDVESETNADETVASKDQTAFTWTHLAPSHKLLPPAKLLRGPFSDDKIRLLGLLISHTSQPLVVHYPYLHDLVREGLQQAVADNSIAALNAFWHLGLLPDTNLLRQAVTTAGCDRRVVSSIMKRSFDSSTAQDIEWLDPEIWSWAERATARGDAADAYAELSRHDLSMQ</sequence>
<dbReference type="Proteomes" id="UP001337655">
    <property type="component" value="Unassembled WGS sequence"/>
</dbReference>
<proteinExistence type="predicted"/>
<keyword evidence="3" id="KW-1185">Reference proteome</keyword>
<comment type="caution">
    <text evidence="2">The sequence shown here is derived from an EMBL/GenBank/DDBJ whole genome shotgun (WGS) entry which is preliminary data.</text>
</comment>
<organism evidence="2 3">
    <name type="scientific">Saxophila tyrrhenica</name>
    <dbReference type="NCBI Taxonomy" id="1690608"/>
    <lineage>
        <taxon>Eukaryota</taxon>
        <taxon>Fungi</taxon>
        <taxon>Dikarya</taxon>
        <taxon>Ascomycota</taxon>
        <taxon>Pezizomycotina</taxon>
        <taxon>Dothideomycetes</taxon>
        <taxon>Dothideomycetidae</taxon>
        <taxon>Mycosphaerellales</taxon>
        <taxon>Extremaceae</taxon>
        <taxon>Saxophila</taxon>
    </lineage>
</organism>
<evidence type="ECO:0000313" key="3">
    <source>
        <dbReference type="Proteomes" id="UP001337655"/>
    </source>
</evidence>
<name>A0AAV9PSB7_9PEZI</name>
<evidence type="ECO:0000256" key="1">
    <source>
        <dbReference type="SAM" id="MobiDB-lite"/>
    </source>
</evidence>
<evidence type="ECO:0000313" key="2">
    <source>
        <dbReference type="EMBL" id="KAK5175258.1"/>
    </source>
</evidence>
<reference evidence="2 3" key="1">
    <citation type="submission" date="2023-08" db="EMBL/GenBank/DDBJ databases">
        <title>Black Yeasts Isolated from many extreme environments.</title>
        <authorList>
            <person name="Coleine C."/>
            <person name="Stajich J.E."/>
            <person name="Selbmann L."/>
        </authorList>
    </citation>
    <scope>NUCLEOTIDE SEQUENCE [LARGE SCALE GENOMIC DNA]</scope>
    <source>
        <strain evidence="2 3">CCFEE 5935</strain>
    </source>
</reference>
<feature type="compositionally biased region" description="Low complexity" evidence="1">
    <location>
        <begin position="42"/>
        <end position="53"/>
    </location>
</feature>
<protein>
    <recommendedName>
        <fullName evidence="4">F-box domain-containing protein</fullName>
    </recommendedName>
</protein>
<accession>A0AAV9PSB7</accession>
<evidence type="ECO:0008006" key="4">
    <source>
        <dbReference type="Google" id="ProtNLM"/>
    </source>
</evidence>
<feature type="region of interest" description="Disordered" evidence="1">
    <location>
        <begin position="35"/>
        <end position="68"/>
    </location>
</feature>
<dbReference type="EMBL" id="JAVRRT010000001">
    <property type="protein sequence ID" value="KAK5175258.1"/>
    <property type="molecule type" value="Genomic_DNA"/>
</dbReference>
<dbReference type="GeneID" id="89921746"/>
<dbReference type="AlphaFoldDB" id="A0AAV9PSB7"/>
<gene>
    <name evidence="2" type="ORF">LTR77_000395</name>
</gene>
<dbReference type="RefSeq" id="XP_064663896.1">
    <property type="nucleotide sequence ID" value="XM_064797662.1"/>
</dbReference>